<organism evidence="17 18">
    <name type="scientific">Fundulus heteroclitus</name>
    <name type="common">Killifish</name>
    <name type="synonym">Mummichog</name>
    <dbReference type="NCBI Taxonomy" id="8078"/>
    <lineage>
        <taxon>Eukaryota</taxon>
        <taxon>Metazoa</taxon>
        <taxon>Chordata</taxon>
        <taxon>Craniata</taxon>
        <taxon>Vertebrata</taxon>
        <taxon>Euteleostomi</taxon>
        <taxon>Actinopterygii</taxon>
        <taxon>Neopterygii</taxon>
        <taxon>Teleostei</taxon>
        <taxon>Neoteleostei</taxon>
        <taxon>Acanthomorphata</taxon>
        <taxon>Ovalentaria</taxon>
        <taxon>Atherinomorphae</taxon>
        <taxon>Cyprinodontiformes</taxon>
        <taxon>Fundulidae</taxon>
        <taxon>Fundulus</taxon>
    </lineage>
</organism>
<feature type="domain" description="Receptor L-domain" evidence="16">
    <location>
        <begin position="326"/>
        <end position="402"/>
    </location>
</feature>
<reference evidence="17" key="1">
    <citation type="submission" date="2025-08" db="UniProtKB">
        <authorList>
            <consortium name="Ensembl"/>
        </authorList>
    </citation>
    <scope>IDENTIFICATION</scope>
</reference>
<keyword evidence="7" id="KW-0418">Kinase</keyword>
<sequence>MSVKRFCRTPIKRFCQMAYMKLALPSSLENHYETLRLLYTDCQVVHGNLEITHLSGNPDLSFLQGIVEVQGYVLVAHVSVKLVPLDNLRIIRGSQLYSSNYSLAVLDNQGLETLRLRSLKGQLKYKHVCVSCSELRAQISAVACFFLFFSASGANCHPACENRCWGETEQDCQTLTRIICSGCQRCKGRLLSDCCHKQCAAGCTGPKDSDCLACRHFNDSGLCKEACPPATIYDTVIFQSKPNPDKRFSFGATCVKKCPCKDSAVSSWCNYKPDGTETQKCEKCEGDCAKGGTQMRLLLTFIGNFTIRSFLKCTKIFGSLAFRAQSYLYIDAWPEKWSNLSVFENLKVIRGRMLYMGVFSLAIQNLHIQSLGLRSLRSVSGGLVLLYNNSQLCYTDSVPWDTVLHPTQGPQHIVGLNRDPKVCGR</sequence>
<evidence type="ECO:0000256" key="2">
    <source>
        <dbReference type="ARBA" id="ARBA00011902"/>
    </source>
</evidence>
<keyword evidence="11" id="KW-0829">Tyrosine-protein kinase</keyword>
<keyword evidence="13" id="KW-0325">Glycoprotein</keyword>
<feature type="domain" description="Furin-like cysteine-rich" evidence="15">
    <location>
        <begin position="154"/>
        <end position="290"/>
    </location>
</feature>
<keyword evidence="6" id="KW-0547">Nucleotide-binding</keyword>
<evidence type="ECO:0000256" key="7">
    <source>
        <dbReference type="ARBA" id="ARBA00022777"/>
    </source>
</evidence>
<feature type="domain" description="Receptor L-domain" evidence="16">
    <location>
        <begin position="41"/>
        <end position="122"/>
    </location>
</feature>
<evidence type="ECO:0000256" key="14">
    <source>
        <dbReference type="ARBA" id="ARBA00051243"/>
    </source>
</evidence>
<keyword evidence="9" id="KW-1133">Transmembrane helix</keyword>
<dbReference type="InterPro" id="IPR009030">
    <property type="entry name" value="Growth_fac_rcpt_cys_sf"/>
</dbReference>
<keyword evidence="8" id="KW-0067">ATP-binding</keyword>
<comment type="catalytic activity">
    <reaction evidence="14">
        <text>L-tyrosyl-[protein] + ATP = O-phospho-L-tyrosyl-[protein] + ADP + H(+)</text>
        <dbReference type="Rhea" id="RHEA:10596"/>
        <dbReference type="Rhea" id="RHEA-COMP:10136"/>
        <dbReference type="Rhea" id="RHEA-COMP:20101"/>
        <dbReference type="ChEBI" id="CHEBI:15378"/>
        <dbReference type="ChEBI" id="CHEBI:30616"/>
        <dbReference type="ChEBI" id="CHEBI:46858"/>
        <dbReference type="ChEBI" id="CHEBI:61978"/>
        <dbReference type="ChEBI" id="CHEBI:456216"/>
        <dbReference type="EC" id="2.7.10.1"/>
    </reaction>
</comment>
<dbReference type="SUPFAM" id="SSF57184">
    <property type="entry name" value="Growth factor receptor domain"/>
    <property type="match status" value="1"/>
</dbReference>
<dbReference type="Gene3D" id="3.80.20.20">
    <property type="entry name" value="Receptor L-domain"/>
    <property type="match status" value="2"/>
</dbReference>
<keyword evidence="5" id="KW-0812">Transmembrane</keyword>
<dbReference type="AlphaFoldDB" id="A0A3Q2P7Q2"/>
<evidence type="ECO:0000256" key="11">
    <source>
        <dbReference type="ARBA" id="ARBA00023137"/>
    </source>
</evidence>
<reference evidence="17" key="2">
    <citation type="submission" date="2025-09" db="UniProtKB">
        <authorList>
            <consortium name="Ensembl"/>
        </authorList>
    </citation>
    <scope>IDENTIFICATION</scope>
</reference>
<evidence type="ECO:0000256" key="6">
    <source>
        <dbReference type="ARBA" id="ARBA00022741"/>
    </source>
</evidence>
<dbReference type="Proteomes" id="UP000265000">
    <property type="component" value="Unplaced"/>
</dbReference>
<keyword evidence="12" id="KW-0675">Receptor</keyword>
<dbReference type="InterPro" id="IPR006211">
    <property type="entry name" value="Furin-like_Cys-rich_dom"/>
</dbReference>
<dbReference type="InterPro" id="IPR006212">
    <property type="entry name" value="Furin_repeat"/>
</dbReference>
<evidence type="ECO:0000256" key="3">
    <source>
        <dbReference type="ARBA" id="ARBA00022553"/>
    </source>
</evidence>
<evidence type="ECO:0000256" key="10">
    <source>
        <dbReference type="ARBA" id="ARBA00023136"/>
    </source>
</evidence>
<evidence type="ECO:0000259" key="16">
    <source>
        <dbReference type="Pfam" id="PF01030"/>
    </source>
</evidence>
<dbReference type="Gene3D" id="2.10.220.10">
    <property type="entry name" value="Hormone Receptor, Insulin-like Growth Factor Receptor 1, Chain A, domain 2"/>
    <property type="match status" value="1"/>
</dbReference>
<evidence type="ECO:0000259" key="15">
    <source>
        <dbReference type="Pfam" id="PF00757"/>
    </source>
</evidence>
<evidence type="ECO:0000256" key="9">
    <source>
        <dbReference type="ARBA" id="ARBA00022989"/>
    </source>
</evidence>
<evidence type="ECO:0000256" key="13">
    <source>
        <dbReference type="ARBA" id="ARBA00023180"/>
    </source>
</evidence>
<keyword evidence="18" id="KW-1185">Reference proteome</keyword>
<dbReference type="SUPFAM" id="SSF52058">
    <property type="entry name" value="L domain-like"/>
    <property type="match status" value="2"/>
</dbReference>
<protein>
    <recommendedName>
        <fullName evidence="2">receptor protein-tyrosine kinase</fullName>
        <ecNumber evidence="2">2.7.10.1</ecNumber>
    </recommendedName>
</protein>
<evidence type="ECO:0000256" key="4">
    <source>
        <dbReference type="ARBA" id="ARBA00022679"/>
    </source>
</evidence>
<name>A0A3Q2P7Q2_FUNHE</name>
<dbReference type="Pfam" id="PF00757">
    <property type="entry name" value="Furin-like"/>
    <property type="match status" value="1"/>
</dbReference>
<dbReference type="CDD" id="cd00064">
    <property type="entry name" value="FU"/>
    <property type="match status" value="1"/>
</dbReference>
<dbReference type="EC" id="2.7.10.1" evidence="2"/>
<dbReference type="GO" id="GO:0016020">
    <property type="term" value="C:membrane"/>
    <property type="evidence" value="ECO:0007669"/>
    <property type="project" value="UniProtKB-SubCell"/>
</dbReference>
<keyword evidence="4" id="KW-0808">Transferase</keyword>
<dbReference type="GO" id="GO:0004714">
    <property type="term" value="F:transmembrane receptor protein tyrosine kinase activity"/>
    <property type="evidence" value="ECO:0007669"/>
    <property type="project" value="UniProtKB-EC"/>
</dbReference>
<proteinExistence type="predicted"/>
<evidence type="ECO:0000256" key="12">
    <source>
        <dbReference type="ARBA" id="ARBA00023170"/>
    </source>
</evidence>
<dbReference type="GeneTree" id="ENSGT00940000158232"/>
<evidence type="ECO:0000313" key="18">
    <source>
        <dbReference type="Proteomes" id="UP000265000"/>
    </source>
</evidence>
<evidence type="ECO:0000313" key="17">
    <source>
        <dbReference type="Ensembl" id="ENSFHEP00000008247.1"/>
    </source>
</evidence>
<keyword evidence="10" id="KW-0472">Membrane</keyword>
<keyword evidence="3" id="KW-0597">Phosphoprotein</keyword>
<evidence type="ECO:0000256" key="8">
    <source>
        <dbReference type="ARBA" id="ARBA00022840"/>
    </source>
</evidence>
<evidence type="ECO:0000256" key="1">
    <source>
        <dbReference type="ARBA" id="ARBA00004479"/>
    </source>
</evidence>
<comment type="subcellular location">
    <subcellularLocation>
        <location evidence="1">Membrane</location>
        <topology evidence="1">Single-pass type I membrane protein</topology>
    </subcellularLocation>
</comment>
<dbReference type="GO" id="GO:0005524">
    <property type="term" value="F:ATP binding"/>
    <property type="evidence" value="ECO:0007669"/>
    <property type="project" value="UniProtKB-KW"/>
</dbReference>
<dbReference type="SMART" id="SM00261">
    <property type="entry name" value="FU"/>
    <property type="match status" value="1"/>
</dbReference>
<dbReference type="Pfam" id="PF01030">
    <property type="entry name" value="Recep_L_domain"/>
    <property type="match status" value="2"/>
</dbReference>
<dbReference type="InterPro" id="IPR000494">
    <property type="entry name" value="Rcpt_L-dom"/>
</dbReference>
<dbReference type="InterPro" id="IPR036941">
    <property type="entry name" value="Rcpt_L-dom_sf"/>
</dbReference>
<evidence type="ECO:0000256" key="5">
    <source>
        <dbReference type="ARBA" id="ARBA00022692"/>
    </source>
</evidence>
<dbReference type="Ensembl" id="ENSFHET00000002460.1">
    <property type="protein sequence ID" value="ENSFHEP00000008247.1"/>
    <property type="gene ID" value="ENSFHEG00000009522.1"/>
</dbReference>
<accession>A0A3Q2P7Q2</accession>